<reference evidence="1 2" key="1">
    <citation type="submission" date="2020-07" db="EMBL/GenBank/DDBJ databases">
        <title>Definition of the novel symbiovar canariense within Mesorhizobium novociceri, a new species of genus Mesorhizobium nodulating Cicer canariense in the Caldera de Taburiente National Park (La Palma, Canary Islands).</title>
        <authorList>
            <person name="Leon-Barrios M."/>
            <person name="Perez-Yepez J."/>
            <person name="Flores-Felix J.D."/>
            <person name="Ramirez-Baena M.H."/>
            <person name="Pulido-Suarez L."/>
            <person name="Igual J.M."/>
            <person name="Velazquez E."/>
            <person name="Peix A."/>
        </authorList>
    </citation>
    <scope>NUCLEOTIDE SEQUENCE [LARGE SCALE GENOMIC DNA]</scope>
    <source>
        <strain evidence="1 2">CCANP35</strain>
    </source>
</reference>
<sequence length="310" mass="33400">MALNIAQKLRMTSVVLGTASRKDLAAAFRAVNPKTAFDVGRADKWLQGRAQPREHSVYDDWAKVLRIEQPGAWIAESDLPSFAAAIAARHGIDAAELERRAHAQSAASPGHDDKGIGLALAGTYAWYSRAWSPYYRGQLIRGRLAIEAGPGAHAFTATYRETLPTGQLQLSGPVTPAKRSLYLHLKEVGGEAQSFLCLFPHTQPVSVLGGYMVGTAIFAPEAQPSATRILLVRLRDAPAAEQWGGPLPPGISIAADLASLGIVMEHPEAVDRQFGQFLGADSDGGVNQIPPSEYRAILDVFDRHWLQHAG</sequence>
<dbReference type="RefSeq" id="WP_181059808.1">
    <property type="nucleotide sequence ID" value="NZ_JACDTY010000011.1"/>
</dbReference>
<keyword evidence="2" id="KW-1185">Reference proteome</keyword>
<protein>
    <submittedName>
        <fullName evidence="1">Uncharacterized protein</fullName>
    </submittedName>
</protein>
<accession>A0A838BAU2</accession>
<dbReference type="AlphaFoldDB" id="A0A838BAU2"/>
<gene>
    <name evidence="1" type="ORF">H0241_21255</name>
</gene>
<evidence type="ECO:0000313" key="2">
    <source>
        <dbReference type="Proteomes" id="UP000558284"/>
    </source>
</evidence>
<comment type="caution">
    <text evidence="1">The sequence shown here is derived from an EMBL/GenBank/DDBJ whole genome shotgun (WGS) entry which is preliminary data.</text>
</comment>
<dbReference type="Proteomes" id="UP000558284">
    <property type="component" value="Unassembled WGS sequence"/>
</dbReference>
<proteinExistence type="predicted"/>
<dbReference type="EMBL" id="JACDTY010000011">
    <property type="protein sequence ID" value="MBA1142754.1"/>
    <property type="molecule type" value="Genomic_DNA"/>
</dbReference>
<evidence type="ECO:0000313" key="1">
    <source>
        <dbReference type="EMBL" id="MBA1142754.1"/>
    </source>
</evidence>
<organism evidence="1 2">
    <name type="scientific">Mesorhizobium neociceri</name>
    <dbReference type="NCBI Taxonomy" id="1307853"/>
    <lineage>
        <taxon>Bacteria</taxon>
        <taxon>Pseudomonadati</taxon>
        <taxon>Pseudomonadota</taxon>
        <taxon>Alphaproteobacteria</taxon>
        <taxon>Hyphomicrobiales</taxon>
        <taxon>Phyllobacteriaceae</taxon>
        <taxon>Mesorhizobium</taxon>
    </lineage>
</organism>
<name>A0A838BAU2_9HYPH</name>